<reference evidence="2 3" key="1">
    <citation type="submission" date="2019-02" db="EMBL/GenBank/DDBJ databases">
        <title>Comparative genomic analysis of the Hafnia genus genomes.</title>
        <authorList>
            <person name="Zhiqiu Y."/>
            <person name="Chao Y."/>
            <person name="Yuhui D."/>
            <person name="Di H."/>
            <person name="Bin L."/>
        </authorList>
    </citation>
    <scope>NUCLEOTIDE SEQUENCE [LARGE SCALE GENOMIC DNA]</scope>
    <source>
        <strain evidence="2 3">PCM_1194</strain>
    </source>
</reference>
<name>A0A4V2J745_9GAMM</name>
<feature type="domain" description="DUF3828" evidence="1">
    <location>
        <begin position="57"/>
        <end position="174"/>
    </location>
</feature>
<dbReference type="RefSeq" id="WP_130959811.1">
    <property type="nucleotide sequence ID" value="NZ_SITD01000060.1"/>
</dbReference>
<dbReference type="InterPro" id="IPR024289">
    <property type="entry name" value="DUF3828"/>
</dbReference>
<dbReference type="Proteomes" id="UP000293380">
    <property type="component" value="Unassembled WGS sequence"/>
</dbReference>
<dbReference type="AlphaFoldDB" id="A0A4V2J745"/>
<organism evidence="2 3">
    <name type="scientific">Hafnia paralvei</name>
    <dbReference type="NCBI Taxonomy" id="546367"/>
    <lineage>
        <taxon>Bacteria</taxon>
        <taxon>Pseudomonadati</taxon>
        <taxon>Pseudomonadota</taxon>
        <taxon>Gammaproteobacteria</taxon>
        <taxon>Enterobacterales</taxon>
        <taxon>Hafniaceae</taxon>
        <taxon>Hafnia</taxon>
    </lineage>
</organism>
<dbReference type="Pfam" id="PF12883">
    <property type="entry name" value="DUF3828"/>
    <property type="match status" value="1"/>
</dbReference>
<proteinExistence type="predicted"/>
<evidence type="ECO:0000259" key="1">
    <source>
        <dbReference type="Pfam" id="PF12883"/>
    </source>
</evidence>
<comment type="caution">
    <text evidence="2">The sequence shown here is derived from an EMBL/GenBank/DDBJ whole genome shotgun (WGS) entry which is preliminary data.</text>
</comment>
<gene>
    <name evidence="2" type="ORF">EYY89_12680</name>
</gene>
<evidence type="ECO:0000313" key="2">
    <source>
        <dbReference type="EMBL" id="TBM25130.1"/>
    </source>
</evidence>
<evidence type="ECO:0000313" key="3">
    <source>
        <dbReference type="Proteomes" id="UP000293380"/>
    </source>
</evidence>
<sequence>MPHVCFSAIIKHRLFVSLLGISSVFITQVFADSVIPSNQASHYDVNINLPDGQAEPDKFSLDFYKNYMITQDMQSAGKPMPNDFVAENYLSHYLANRMKYYWQDENGPGYDYYIRAQDYPPEWVSHINVSRLFSDFFPDLSHSIITLGDGCNKQRFLVNLTQEDKSWKILSIQLLDAENSGCYFSQDQDVMVEQENAPAFCRQLNHTAHAHRSWLKNNITRGETVISAGGPFAVYSAPETSCAIENGELNPGDKVSPYIEYQGFVAISYQSSGSGDKRGWILPSRLETTETADYPIGDDEDTPSPYFRQTINTILSAIDRHHLTDGNDQCYSYRYKRHPESDNETISVIRDNNSAACKKENGESPKEPFDITIDIGSGKIVTNLASLQNAPVVLDTKYNPVSKSVIGSQRVYFYSSPSDADKLNNIFVIPDDKVMSYGTKDGFDFVNYVSKDHVISSGWMKSSSLREFIDSSKATAYTGEPLVAGDFYFRYHGVGAMLTGLTNNEWVLWLSSNQITATQDKTTGDVFSNVNFKGGSATLALQDDIVRDRLIYSGYQGDRSQLYLSAITFNDSSIKTSRGLGVGDDVAEVVRRYGAGYEKISDQCIGYFYFDQRLSFCVDEKDKVKSIEFLSHYLPETTGNDTN</sequence>
<dbReference type="Gene3D" id="3.10.450.50">
    <property type="match status" value="1"/>
</dbReference>
<accession>A0A4V2J745</accession>
<protein>
    <submittedName>
        <fullName evidence="2">DUF3828 domain-containing protein</fullName>
    </submittedName>
</protein>
<dbReference type="EMBL" id="SITD01000060">
    <property type="protein sequence ID" value="TBM25130.1"/>
    <property type="molecule type" value="Genomic_DNA"/>
</dbReference>